<dbReference type="Gene3D" id="3.30.300.30">
    <property type="match status" value="1"/>
</dbReference>
<dbReference type="InterPro" id="IPR045851">
    <property type="entry name" value="AMP-bd_C_sf"/>
</dbReference>
<dbReference type="PANTHER" id="PTHR43767:SF1">
    <property type="entry name" value="NONRIBOSOMAL PEPTIDE SYNTHASE PES1 (EUROFUNG)-RELATED"/>
    <property type="match status" value="1"/>
</dbReference>
<name>A0ABN2YX15_9ACTN</name>
<dbReference type="EMBL" id="BAAANT010000004">
    <property type="protein sequence ID" value="GAA2133722.1"/>
    <property type="molecule type" value="Genomic_DNA"/>
</dbReference>
<dbReference type="InterPro" id="IPR000873">
    <property type="entry name" value="AMP-dep_synth/lig_dom"/>
</dbReference>
<evidence type="ECO:0000259" key="1">
    <source>
        <dbReference type="Pfam" id="PF00501"/>
    </source>
</evidence>
<comment type="caution">
    <text evidence="2">The sequence shown here is derived from an EMBL/GenBank/DDBJ whole genome shotgun (WGS) entry which is preliminary data.</text>
</comment>
<gene>
    <name evidence="2" type="primary">fadD5</name>
    <name evidence="2" type="ORF">GCM10009760_10190</name>
</gene>
<reference evidence="2 3" key="1">
    <citation type="journal article" date="2019" name="Int. J. Syst. Evol. Microbiol.">
        <title>The Global Catalogue of Microorganisms (GCM) 10K type strain sequencing project: providing services to taxonomists for standard genome sequencing and annotation.</title>
        <authorList>
            <consortium name="The Broad Institute Genomics Platform"/>
            <consortium name="The Broad Institute Genome Sequencing Center for Infectious Disease"/>
            <person name="Wu L."/>
            <person name="Ma J."/>
        </authorList>
    </citation>
    <scope>NUCLEOTIDE SEQUENCE [LARGE SCALE GENOMIC DNA]</scope>
    <source>
        <strain evidence="2 3">JCM 14560</strain>
    </source>
</reference>
<sequence>MTGPWNRARLAADPDLGTGNVLTSLLSRGKGLDDPTLTFDTEVDGHPAWQPLTLRELGERVAARAAALHGLGIRPRDPVAVYVSTAADQVLSFLALARIGAIPALVNGNMAAETAARYVEVRFGAVPVLADEPHRLALLANGVDPAQLHEVSVLGAGDPQDAPPVFRHHAEDPAVITHSSGTTGLAKAVTHSHRSLFASVKHRLSLPKPQGMNRILSALPTAHAATVIAVNLALATHIELALVSVPDGGTVLDTIEQWQPESVLGFAAVWSELAGHDLTKRQLSSVRAWWNTGDCAHEAHVRRLVAVGSRDAIEQGKVVRKAGSIFLDGLGSTEMGHSQFFITHTVDSDRYGRCIGRPHTFSDVAVLDENAEPLPVGEVGQLGINAPTLSLGYWNDSTTTYRTRRGGYFLTGDLVYRDEAGYFYHLDRMVDSVPLGDGKWLYTAASEERILADCPQVLECTVVAATEDGRASSTVLLVLTQDADRDADHRTPVLAALAPEVAATVRDVLVIDPAVLPLGPTGKVRKVALREMYLKGELFTAVGAA</sequence>
<organism evidence="2 3">
    <name type="scientific">Kitasatospora kazusensis</name>
    <dbReference type="NCBI Taxonomy" id="407974"/>
    <lineage>
        <taxon>Bacteria</taxon>
        <taxon>Bacillati</taxon>
        <taxon>Actinomycetota</taxon>
        <taxon>Actinomycetes</taxon>
        <taxon>Kitasatosporales</taxon>
        <taxon>Streptomycetaceae</taxon>
        <taxon>Kitasatospora</taxon>
    </lineage>
</organism>
<dbReference type="RefSeq" id="WP_344461154.1">
    <property type="nucleotide sequence ID" value="NZ_BAAANT010000004.1"/>
</dbReference>
<dbReference type="InterPro" id="IPR050237">
    <property type="entry name" value="ATP-dep_AMP-bd_enzyme"/>
</dbReference>
<dbReference type="GO" id="GO:0016874">
    <property type="term" value="F:ligase activity"/>
    <property type="evidence" value="ECO:0007669"/>
    <property type="project" value="UniProtKB-KW"/>
</dbReference>
<accession>A0ABN2YX15</accession>
<keyword evidence="3" id="KW-1185">Reference proteome</keyword>
<dbReference type="PANTHER" id="PTHR43767">
    <property type="entry name" value="LONG-CHAIN-FATTY-ACID--COA LIGASE"/>
    <property type="match status" value="1"/>
</dbReference>
<feature type="domain" description="AMP-dependent synthetase/ligase" evidence="1">
    <location>
        <begin position="48"/>
        <end position="394"/>
    </location>
</feature>
<evidence type="ECO:0000313" key="3">
    <source>
        <dbReference type="Proteomes" id="UP001422759"/>
    </source>
</evidence>
<proteinExistence type="predicted"/>
<dbReference type="Gene3D" id="3.40.50.12780">
    <property type="entry name" value="N-terminal domain of ligase-like"/>
    <property type="match status" value="1"/>
</dbReference>
<protein>
    <submittedName>
        <fullName evidence="2">Fatty-acid--CoA ligase FadD5</fullName>
    </submittedName>
</protein>
<keyword evidence="2" id="KW-0436">Ligase</keyword>
<dbReference type="PROSITE" id="PS00455">
    <property type="entry name" value="AMP_BINDING"/>
    <property type="match status" value="1"/>
</dbReference>
<evidence type="ECO:0000313" key="2">
    <source>
        <dbReference type="EMBL" id="GAA2133722.1"/>
    </source>
</evidence>
<dbReference type="Pfam" id="PF00501">
    <property type="entry name" value="AMP-binding"/>
    <property type="match status" value="1"/>
</dbReference>
<dbReference type="SUPFAM" id="SSF56801">
    <property type="entry name" value="Acetyl-CoA synthetase-like"/>
    <property type="match status" value="1"/>
</dbReference>
<dbReference type="InterPro" id="IPR020845">
    <property type="entry name" value="AMP-binding_CS"/>
</dbReference>
<dbReference type="Proteomes" id="UP001422759">
    <property type="component" value="Unassembled WGS sequence"/>
</dbReference>
<dbReference type="InterPro" id="IPR042099">
    <property type="entry name" value="ANL_N_sf"/>
</dbReference>